<sequence length="134" mass="15764">MRASISSRVTSFRFRFSPPVLTLLVILGMILHGFISFYPHLEFVSVLHLLQDYQIYIRYFFYFTLFLHVIEAGACIYQLTNFKNKISQNQLVDLSNYEMISVLYVIQTLIVGFPTFEALHKEMDRVLDETSHQD</sequence>
<dbReference type="RefSeq" id="XP_044549888.1">
    <property type="nucleotide sequence ID" value="XM_044692529.1"/>
</dbReference>
<proteinExistence type="predicted"/>
<evidence type="ECO:0000313" key="3">
    <source>
        <dbReference type="Proteomes" id="UP000816034"/>
    </source>
</evidence>
<keyword evidence="3" id="KW-1185">Reference proteome</keyword>
<dbReference type="AlphaFoldDB" id="A0AA88GND2"/>
<protein>
    <submittedName>
        <fullName evidence="2">Uncharacterized protein</fullName>
    </submittedName>
</protein>
<feature type="transmembrane region" description="Helical" evidence="1">
    <location>
        <begin position="59"/>
        <end position="79"/>
    </location>
</feature>
<keyword evidence="1" id="KW-0812">Transmembrane</keyword>
<keyword evidence="1" id="KW-0472">Membrane</keyword>
<gene>
    <name evidence="2" type="ORF">C9374_003044</name>
</gene>
<dbReference type="Proteomes" id="UP000816034">
    <property type="component" value="Unassembled WGS sequence"/>
</dbReference>
<dbReference type="EMBL" id="PYSW02000017">
    <property type="protein sequence ID" value="KAG2385895.1"/>
    <property type="molecule type" value="Genomic_DNA"/>
</dbReference>
<feature type="transmembrane region" description="Helical" evidence="1">
    <location>
        <begin position="99"/>
        <end position="116"/>
    </location>
</feature>
<name>A0AA88GND2_NAELO</name>
<dbReference type="GeneID" id="68095499"/>
<keyword evidence="1" id="KW-1133">Transmembrane helix</keyword>
<accession>A0AA88GND2</accession>
<reference evidence="2 3" key="1">
    <citation type="journal article" date="2018" name="BMC Genomics">
        <title>The genome of Naegleria lovaniensis, the basis for a comparative approach to unravel pathogenicity factors of the human pathogenic amoeba N. fowleri.</title>
        <authorList>
            <person name="Liechti N."/>
            <person name="Schurch N."/>
            <person name="Bruggmann R."/>
            <person name="Wittwer M."/>
        </authorList>
    </citation>
    <scope>NUCLEOTIDE SEQUENCE [LARGE SCALE GENOMIC DNA]</scope>
    <source>
        <strain evidence="2 3">ATCC 30569</strain>
    </source>
</reference>
<evidence type="ECO:0000313" key="2">
    <source>
        <dbReference type="EMBL" id="KAG2385895.1"/>
    </source>
</evidence>
<organism evidence="2 3">
    <name type="scientific">Naegleria lovaniensis</name>
    <name type="common">Amoeba</name>
    <dbReference type="NCBI Taxonomy" id="51637"/>
    <lineage>
        <taxon>Eukaryota</taxon>
        <taxon>Discoba</taxon>
        <taxon>Heterolobosea</taxon>
        <taxon>Tetramitia</taxon>
        <taxon>Eutetramitia</taxon>
        <taxon>Vahlkampfiidae</taxon>
        <taxon>Naegleria</taxon>
    </lineage>
</organism>
<comment type="caution">
    <text evidence="2">The sequence shown here is derived from an EMBL/GenBank/DDBJ whole genome shotgun (WGS) entry which is preliminary data.</text>
</comment>
<evidence type="ECO:0000256" key="1">
    <source>
        <dbReference type="SAM" id="Phobius"/>
    </source>
</evidence>
<feature type="transmembrane region" description="Helical" evidence="1">
    <location>
        <begin position="20"/>
        <end position="39"/>
    </location>
</feature>